<keyword evidence="1" id="KW-0472">Membrane</keyword>
<evidence type="ECO:0000313" key="3">
    <source>
        <dbReference type="Proteomes" id="UP000652430"/>
    </source>
</evidence>
<sequence>MSAKLKAIHTHALDFWLARSSVVVVCALQLLIINKLTLGPQWFGPALEFSLLAPLSMATAWTQGQAREATADHHWHRVARWRRGIRKLAVTLTALVSIMNLAALMMLVKALLGGHSGTSGQTLLLDAINIWTTNVIAFALWFWSIDRGGPAARGLTESEVDDFLFPQMTLDQCKGWSPGFADYLYVSFTNATAFSPTDTMPMTGRTKLLMMAESVISLLTIALVAARAVNILA</sequence>
<name>A0ABQ3LUB1_9SPHN</name>
<dbReference type="RefSeq" id="WP_189677830.1">
    <property type="nucleotide sequence ID" value="NZ_BNAQ01000014.1"/>
</dbReference>
<keyword evidence="3" id="KW-1185">Reference proteome</keyword>
<organism evidence="2 3">
    <name type="scientific">Sphingomonas glacialis</name>
    <dbReference type="NCBI Taxonomy" id="658225"/>
    <lineage>
        <taxon>Bacteria</taxon>
        <taxon>Pseudomonadati</taxon>
        <taxon>Pseudomonadota</taxon>
        <taxon>Alphaproteobacteria</taxon>
        <taxon>Sphingomonadales</taxon>
        <taxon>Sphingomonadaceae</taxon>
        <taxon>Sphingomonas</taxon>
    </lineage>
</organism>
<accession>A0ABQ3LUB1</accession>
<feature type="transmembrane region" description="Helical" evidence="1">
    <location>
        <begin position="15"/>
        <end position="33"/>
    </location>
</feature>
<evidence type="ECO:0000256" key="1">
    <source>
        <dbReference type="SAM" id="Phobius"/>
    </source>
</evidence>
<dbReference type="EMBL" id="BNAQ01000014">
    <property type="protein sequence ID" value="GHH26327.1"/>
    <property type="molecule type" value="Genomic_DNA"/>
</dbReference>
<feature type="transmembrane region" description="Helical" evidence="1">
    <location>
        <begin position="208"/>
        <end position="229"/>
    </location>
</feature>
<evidence type="ECO:0008006" key="4">
    <source>
        <dbReference type="Google" id="ProtNLM"/>
    </source>
</evidence>
<reference evidence="3" key="1">
    <citation type="journal article" date="2019" name="Int. J. Syst. Evol. Microbiol.">
        <title>The Global Catalogue of Microorganisms (GCM) 10K type strain sequencing project: providing services to taxonomists for standard genome sequencing and annotation.</title>
        <authorList>
            <consortium name="The Broad Institute Genomics Platform"/>
            <consortium name="The Broad Institute Genome Sequencing Center for Infectious Disease"/>
            <person name="Wu L."/>
            <person name="Ma J."/>
        </authorList>
    </citation>
    <scope>NUCLEOTIDE SEQUENCE [LARGE SCALE GENOMIC DNA]</scope>
    <source>
        <strain evidence="3">CGMCC 1.8957</strain>
    </source>
</reference>
<proteinExistence type="predicted"/>
<comment type="caution">
    <text evidence="2">The sequence shown here is derived from an EMBL/GenBank/DDBJ whole genome shotgun (WGS) entry which is preliminary data.</text>
</comment>
<feature type="transmembrane region" description="Helical" evidence="1">
    <location>
        <begin position="128"/>
        <end position="145"/>
    </location>
</feature>
<evidence type="ECO:0000313" key="2">
    <source>
        <dbReference type="EMBL" id="GHH26327.1"/>
    </source>
</evidence>
<gene>
    <name evidence="2" type="ORF">GCM10008023_40750</name>
</gene>
<protein>
    <recommendedName>
        <fullName evidence="4">DUF1345 domain-containing protein</fullName>
    </recommendedName>
</protein>
<dbReference type="Proteomes" id="UP000652430">
    <property type="component" value="Unassembled WGS sequence"/>
</dbReference>
<keyword evidence="1" id="KW-1133">Transmembrane helix</keyword>
<feature type="transmembrane region" description="Helical" evidence="1">
    <location>
        <begin position="88"/>
        <end position="108"/>
    </location>
</feature>
<keyword evidence="1" id="KW-0812">Transmembrane</keyword>